<dbReference type="AlphaFoldDB" id="A0A8D8BPL0"/>
<dbReference type="EMBL" id="HBUE01084755">
    <property type="protein sequence ID" value="CAG6479241.1"/>
    <property type="molecule type" value="Transcribed_RNA"/>
</dbReference>
<protein>
    <submittedName>
        <fullName evidence="1">(northern house mosquito) hypothetical protein</fullName>
    </submittedName>
</protein>
<accession>A0A8D8BPL0</accession>
<dbReference type="EMBL" id="HBUE01084753">
    <property type="protein sequence ID" value="CAG6479237.1"/>
    <property type="molecule type" value="Transcribed_RNA"/>
</dbReference>
<evidence type="ECO:0000313" key="1">
    <source>
        <dbReference type="EMBL" id="CAG6479237.1"/>
    </source>
</evidence>
<sequence length="134" mass="15291">MNFQTHERLKGFIDRTGVLLKERSGFRKHHSCNLALNPMLLKWKQCIEVESFVLSVLVESKWAFETIDQKKLIGVLKKSGIRGPVLKWFISLSGCLGKPEADKQVVNLGVPIEYNTLVFVLRINHGTRKGYPRA</sequence>
<dbReference type="EMBL" id="HBUE01084756">
    <property type="protein sequence ID" value="CAG6479244.1"/>
    <property type="molecule type" value="Transcribed_RNA"/>
</dbReference>
<name>A0A8D8BPL0_CULPI</name>
<organism evidence="1">
    <name type="scientific">Culex pipiens</name>
    <name type="common">House mosquito</name>
    <dbReference type="NCBI Taxonomy" id="7175"/>
    <lineage>
        <taxon>Eukaryota</taxon>
        <taxon>Metazoa</taxon>
        <taxon>Ecdysozoa</taxon>
        <taxon>Arthropoda</taxon>
        <taxon>Hexapoda</taxon>
        <taxon>Insecta</taxon>
        <taxon>Pterygota</taxon>
        <taxon>Neoptera</taxon>
        <taxon>Endopterygota</taxon>
        <taxon>Diptera</taxon>
        <taxon>Nematocera</taxon>
        <taxon>Culicoidea</taxon>
        <taxon>Culicidae</taxon>
        <taxon>Culicinae</taxon>
        <taxon>Culicini</taxon>
        <taxon>Culex</taxon>
        <taxon>Culex</taxon>
    </lineage>
</organism>
<proteinExistence type="predicted"/>
<reference evidence="1" key="1">
    <citation type="submission" date="2021-05" db="EMBL/GenBank/DDBJ databases">
        <authorList>
            <person name="Alioto T."/>
            <person name="Alioto T."/>
            <person name="Gomez Garrido J."/>
        </authorList>
    </citation>
    <scope>NUCLEOTIDE SEQUENCE</scope>
</reference>